<evidence type="ECO:0000256" key="3">
    <source>
        <dbReference type="ARBA" id="ARBA00022741"/>
    </source>
</evidence>
<protein>
    <recommendedName>
        <fullName evidence="6">ABC transporter domain-containing protein</fullName>
    </recommendedName>
</protein>
<dbReference type="AlphaFoldDB" id="A0A820P4Y4"/>
<comment type="subcellular location">
    <subcellularLocation>
        <location evidence="1">Membrane</location>
        <topology evidence="1">Multi-pass membrane protein</topology>
    </subcellularLocation>
</comment>
<dbReference type="PANTHER" id="PTHR24223:SF456">
    <property type="entry name" value="MULTIDRUG RESISTANCE-ASSOCIATED PROTEIN LETHAL(2)03659"/>
    <property type="match status" value="1"/>
</dbReference>
<keyword evidence="5" id="KW-1133">Transmembrane helix</keyword>
<gene>
    <name evidence="7" type="ORF">OVN521_LOCUS34720</name>
</gene>
<evidence type="ECO:0000256" key="2">
    <source>
        <dbReference type="ARBA" id="ARBA00009726"/>
    </source>
</evidence>
<dbReference type="PANTHER" id="PTHR24223">
    <property type="entry name" value="ATP-BINDING CASSETTE SUB-FAMILY C"/>
    <property type="match status" value="1"/>
</dbReference>
<reference evidence="7" key="1">
    <citation type="submission" date="2021-02" db="EMBL/GenBank/DDBJ databases">
        <authorList>
            <person name="Nowell W R."/>
        </authorList>
    </citation>
    <scope>NUCLEOTIDE SEQUENCE</scope>
</reference>
<name>A0A820P4Y4_9BILA</name>
<keyword evidence="8" id="KW-1185">Reference proteome</keyword>
<dbReference type="GO" id="GO:0005524">
    <property type="term" value="F:ATP binding"/>
    <property type="evidence" value="ECO:0007669"/>
    <property type="project" value="UniProtKB-KW"/>
</dbReference>
<feature type="non-terminal residue" evidence="7">
    <location>
        <position position="1"/>
    </location>
</feature>
<dbReference type="InterPro" id="IPR050173">
    <property type="entry name" value="ABC_transporter_C-like"/>
</dbReference>
<dbReference type="Proteomes" id="UP000663866">
    <property type="component" value="Unassembled WGS sequence"/>
</dbReference>
<dbReference type="GO" id="GO:0016020">
    <property type="term" value="C:membrane"/>
    <property type="evidence" value="ECO:0007669"/>
    <property type="project" value="UniProtKB-SubCell"/>
</dbReference>
<comment type="caution">
    <text evidence="7">The sequence shown here is derived from an EMBL/GenBank/DDBJ whole genome shotgun (WGS) entry which is preliminary data.</text>
</comment>
<proteinExistence type="inferred from homology"/>
<dbReference type="Gene3D" id="3.40.50.300">
    <property type="entry name" value="P-loop containing nucleotide triphosphate hydrolases"/>
    <property type="match status" value="1"/>
</dbReference>
<dbReference type="GO" id="GO:0016887">
    <property type="term" value="F:ATP hydrolysis activity"/>
    <property type="evidence" value="ECO:0007669"/>
    <property type="project" value="InterPro"/>
</dbReference>
<dbReference type="GO" id="GO:0042626">
    <property type="term" value="F:ATPase-coupled transmembrane transporter activity"/>
    <property type="evidence" value="ECO:0007669"/>
    <property type="project" value="TreeGrafter"/>
</dbReference>
<sequence>MMYKQLIILGLDAHFLWIGTLETIVVLVILWSYVGFTILLAMIYTLMVISVQILCVFFGIDVLDSIVTFFTIAFVLIYYLRHTYLHEFTTSCVNISQYWVSVRHIQEFLNAGEFNQQKMIAIENEFNSENIINSRYSKFSSSFQLRDVTFSARTGDLIIVIGSIASGKSSLLMTLLGEMKMIGGAIKLNRNARFRYVPQAHEIRVVSHNVSIDKESPNAILQIL</sequence>
<keyword evidence="4" id="KW-0067">ATP-binding</keyword>
<evidence type="ECO:0000256" key="1">
    <source>
        <dbReference type="ARBA" id="ARBA00004141"/>
    </source>
</evidence>
<dbReference type="Pfam" id="PF00005">
    <property type="entry name" value="ABC_tran"/>
    <property type="match status" value="1"/>
</dbReference>
<feature type="transmembrane region" description="Helical" evidence="5">
    <location>
        <begin position="66"/>
        <end position="81"/>
    </location>
</feature>
<evidence type="ECO:0000256" key="5">
    <source>
        <dbReference type="SAM" id="Phobius"/>
    </source>
</evidence>
<dbReference type="SUPFAM" id="SSF52540">
    <property type="entry name" value="P-loop containing nucleoside triphosphate hydrolases"/>
    <property type="match status" value="1"/>
</dbReference>
<evidence type="ECO:0000313" key="7">
    <source>
        <dbReference type="EMBL" id="CAF4398292.1"/>
    </source>
</evidence>
<dbReference type="InterPro" id="IPR003439">
    <property type="entry name" value="ABC_transporter-like_ATP-bd"/>
</dbReference>
<evidence type="ECO:0000313" key="8">
    <source>
        <dbReference type="Proteomes" id="UP000663866"/>
    </source>
</evidence>
<feature type="domain" description="ABC transporter" evidence="6">
    <location>
        <begin position="145"/>
        <end position="213"/>
    </location>
</feature>
<evidence type="ECO:0000256" key="4">
    <source>
        <dbReference type="ARBA" id="ARBA00022840"/>
    </source>
</evidence>
<keyword evidence="5" id="KW-0812">Transmembrane</keyword>
<keyword evidence="5" id="KW-0472">Membrane</keyword>
<dbReference type="InterPro" id="IPR027417">
    <property type="entry name" value="P-loop_NTPase"/>
</dbReference>
<accession>A0A820P4Y4</accession>
<organism evidence="7 8">
    <name type="scientific">Rotaria magnacalcarata</name>
    <dbReference type="NCBI Taxonomy" id="392030"/>
    <lineage>
        <taxon>Eukaryota</taxon>
        <taxon>Metazoa</taxon>
        <taxon>Spiralia</taxon>
        <taxon>Gnathifera</taxon>
        <taxon>Rotifera</taxon>
        <taxon>Eurotatoria</taxon>
        <taxon>Bdelloidea</taxon>
        <taxon>Philodinida</taxon>
        <taxon>Philodinidae</taxon>
        <taxon>Rotaria</taxon>
    </lineage>
</organism>
<evidence type="ECO:0000259" key="6">
    <source>
        <dbReference type="Pfam" id="PF00005"/>
    </source>
</evidence>
<comment type="similarity">
    <text evidence="2">Belongs to the ABC transporter superfamily. ABCC family. Conjugate transporter (TC 3.A.1.208) subfamily.</text>
</comment>
<keyword evidence="3" id="KW-0547">Nucleotide-binding</keyword>
<dbReference type="EMBL" id="CAJOBG010040441">
    <property type="protein sequence ID" value="CAF4398292.1"/>
    <property type="molecule type" value="Genomic_DNA"/>
</dbReference>